<organism evidence="1">
    <name type="scientific">uncultured Caudovirales phage</name>
    <dbReference type="NCBI Taxonomy" id="2100421"/>
    <lineage>
        <taxon>Viruses</taxon>
        <taxon>Duplodnaviria</taxon>
        <taxon>Heunggongvirae</taxon>
        <taxon>Uroviricota</taxon>
        <taxon>Caudoviricetes</taxon>
        <taxon>Peduoviridae</taxon>
        <taxon>Maltschvirus</taxon>
        <taxon>Maltschvirus maltsch</taxon>
    </lineage>
</organism>
<evidence type="ECO:0000313" key="1">
    <source>
        <dbReference type="EMBL" id="CAB4128237.1"/>
    </source>
</evidence>
<accession>A0A6J5L4W6</accession>
<dbReference type="EMBL" id="LR796221">
    <property type="protein sequence ID" value="CAB4128237.1"/>
    <property type="molecule type" value="Genomic_DNA"/>
</dbReference>
<name>A0A6J5L4W6_9CAUD</name>
<protein>
    <submittedName>
        <fullName evidence="1">Uncharacterized protein</fullName>
    </submittedName>
</protein>
<sequence>MRARQYQGNFTSGEIDPNLFGRVDVTKYFNGLAQARDVVLRPQGGATRRPGLRHVAELDDGADGIQLIPFAFNVSQTYLVVLTAGRLRVYRPDGSLAADQGGNGWTGTQAATFNRVQSADTLLLFHQDLAPISIRRGLSDTSWTVGNPSFINLPCFNFAGTQTGTMRAAPDPYLTPWNGEGGQPVSSYDQTIPVTGNLAMVADHDVFLPEHYLWQVAGNDGVFRIQNVIDARHATGVALQQFTDGTEFSTWSLLEPIMSPARGYPECATFHQGRLWMAGFRSLPATVAGSVVGDFFNFSGNTAFADQGIAGTVDSDQINAVHQLASGLTLQVMTAGNELAATIAPPLTPQNFILAEQSRRGTKRYVPTAELDGSTLYIQYGGTALRSFVFDVLTERYKSELVSLLAPHLVRDPIDLAVRKGSNQDAADYVFLVNHDGTVAILNLLRDQEITGFSLMTPANGLARGIAVLLSREVFFAVERDGALHVEKWDPDCLLDAAVTAGATAGPLTGLDHLEGQQVQLLVDGMDAGTATVAGGQVALPTAASSRAEAGLAWSPLLQTMPIEPRLPDGASVGRRLRVCKATLRVESCGLLALNGQVVGRRNFSAGLDQAPPINSGDLRVAGLRGWRFRQQLTLDQPSPAPFNVLGLSCEIEVGA</sequence>
<proteinExistence type="predicted"/>
<gene>
    <name evidence="1" type="ORF">UFOVP99_20</name>
</gene>
<reference evidence="1" key="1">
    <citation type="submission" date="2020-04" db="EMBL/GenBank/DDBJ databases">
        <authorList>
            <person name="Chiriac C."/>
            <person name="Salcher M."/>
            <person name="Ghai R."/>
            <person name="Kavagutti S V."/>
        </authorList>
    </citation>
    <scope>NUCLEOTIDE SEQUENCE</scope>
</reference>